<reference evidence="2" key="1">
    <citation type="journal article" date="2019" name="bioRxiv">
        <title>The Genome of the Zebra Mussel, Dreissena polymorpha: A Resource for Invasive Species Research.</title>
        <authorList>
            <person name="McCartney M.A."/>
            <person name="Auch B."/>
            <person name="Kono T."/>
            <person name="Mallez S."/>
            <person name="Zhang Y."/>
            <person name="Obille A."/>
            <person name="Becker A."/>
            <person name="Abrahante J.E."/>
            <person name="Garbe J."/>
            <person name="Badalamenti J.P."/>
            <person name="Herman A."/>
            <person name="Mangelson H."/>
            <person name="Liachko I."/>
            <person name="Sullivan S."/>
            <person name="Sone E.D."/>
            <person name="Koren S."/>
            <person name="Silverstein K.A.T."/>
            <person name="Beckman K.B."/>
            <person name="Gohl D.M."/>
        </authorList>
    </citation>
    <scope>NUCLEOTIDE SEQUENCE</scope>
    <source>
        <strain evidence="2">Duluth1</strain>
        <tissue evidence="2">Whole animal</tissue>
    </source>
</reference>
<name>A0A9D4KRX6_DREPO</name>
<comment type="caution">
    <text evidence="2">The sequence shown here is derived from an EMBL/GenBank/DDBJ whole genome shotgun (WGS) entry which is preliminary data.</text>
</comment>
<evidence type="ECO:0000256" key="1">
    <source>
        <dbReference type="SAM" id="Phobius"/>
    </source>
</evidence>
<gene>
    <name evidence="2" type="ORF">DPMN_087023</name>
</gene>
<sequence>MESSQLSPEVHYMVPLQASIVLADFSCLTIMMSLLVKVTAYGVPLENAAR</sequence>
<accession>A0A9D4KRX6</accession>
<organism evidence="2 3">
    <name type="scientific">Dreissena polymorpha</name>
    <name type="common">Zebra mussel</name>
    <name type="synonym">Mytilus polymorpha</name>
    <dbReference type="NCBI Taxonomy" id="45954"/>
    <lineage>
        <taxon>Eukaryota</taxon>
        <taxon>Metazoa</taxon>
        <taxon>Spiralia</taxon>
        <taxon>Lophotrochozoa</taxon>
        <taxon>Mollusca</taxon>
        <taxon>Bivalvia</taxon>
        <taxon>Autobranchia</taxon>
        <taxon>Heteroconchia</taxon>
        <taxon>Euheterodonta</taxon>
        <taxon>Imparidentia</taxon>
        <taxon>Neoheterodontei</taxon>
        <taxon>Myida</taxon>
        <taxon>Dreissenoidea</taxon>
        <taxon>Dreissenidae</taxon>
        <taxon>Dreissena</taxon>
    </lineage>
</organism>
<keyword evidence="3" id="KW-1185">Reference proteome</keyword>
<dbReference type="EMBL" id="JAIWYP010000003">
    <property type="protein sequence ID" value="KAH3844761.1"/>
    <property type="molecule type" value="Genomic_DNA"/>
</dbReference>
<keyword evidence="1" id="KW-1133">Transmembrane helix</keyword>
<keyword evidence="1" id="KW-0812">Transmembrane</keyword>
<feature type="transmembrane region" description="Helical" evidence="1">
    <location>
        <begin position="12"/>
        <end position="36"/>
    </location>
</feature>
<evidence type="ECO:0000313" key="3">
    <source>
        <dbReference type="Proteomes" id="UP000828390"/>
    </source>
</evidence>
<proteinExistence type="predicted"/>
<reference evidence="2" key="2">
    <citation type="submission" date="2020-11" db="EMBL/GenBank/DDBJ databases">
        <authorList>
            <person name="McCartney M.A."/>
            <person name="Auch B."/>
            <person name="Kono T."/>
            <person name="Mallez S."/>
            <person name="Becker A."/>
            <person name="Gohl D.M."/>
            <person name="Silverstein K.A.T."/>
            <person name="Koren S."/>
            <person name="Bechman K.B."/>
            <person name="Herman A."/>
            <person name="Abrahante J.E."/>
            <person name="Garbe J."/>
        </authorList>
    </citation>
    <scope>NUCLEOTIDE SEQUENCE</scope>
    <source>
        <strain evidence="2">Duluth1</strain>
        <tissue evidence="2">Whole animal</tissue>
    </source>
</reference>
<dbReference type="Proteomes" id="UP000828390">
    <property type="component" value="Unassembled WGS sequence"/>
</dbReference>
<keyword evidence="1" id="KW-0472">Membrane</keyword>
<evidence type="ECO:0000313" key="2">
    <source>
        <dbReference type="EMBL" id="KAH3844761.1"/>
    </source>
</evidence>
<protein>
    <submittedName>
        <fullName evidence="2">Uncharacterized protein</fullName>
    </submittedName>
</protein>
<dbReference type="AlphaFoldDB" id="A0A9D4KRX6"/>